<protein>
    <recommendedName>
        <fullName evidence="2">Sugar phosphate transporter domain-containing protein</fullName>
    </recommendedName>
</protein>
<keyword evidence="1" id="KW-1133">Transmembrane helix</keyword>
<dbReference type="InterPro" id="IPR004853">
    <property type="entry name" value="Sugar_P_trans_dom"/>
</dbReference>
<keyword evidence="1" id="KW-0812">Transmembrane</keyword>
<organism evidence="3 4">
    <name type="scientific">Carnegiea gigantea</name>
    <dbReference type="NCBI Taxonomy" id="171969"/>
    <lineage>
        <taxon>Eukaryota</taxon>
        <taxon>Viridiplantae</taxon>
        <taxon>Streptophyta</taxon>
        <taxon>Embryophyta</taxon>
        <taxon>Tracheophyta</taxon>
        <taxon>Spermatophyta</taxon>
        <taxon>Magnoliopsida</taxon>
        <taxon>eudicotyledons</taxon>
        <taxon>Gunneridae</taxon>
        <taxon>Pentapetalae</taxon>
        <taxon>Caryophyllales</taxon>
        <taxon>Cactineae</taxon>
        <taxon>Cactaceae</taxon>
        <taxon>Cactoideae</taxon>
        <taxon>Echinocereeae</taxon>
        <taxon>Carnegiea</taxon>
    </lineage>
</organism>
<reference evidence="3" key="1">
    <citation type="submission" date="2022-04" db="EMBL/GenBank/DDBJ databases">
        <title>Carnegiea gigantea Genome sequencing and assembly v2.</title>
        <authorList>
            <person name="Copetti D."/>
            <person name="Sanderson M.J."/>
            <person name="Burquez A."/>
            <person name="Wojciechowski M.F."/>
        </authorList>
    </citation>
    <scope>NUCLEOTIDE SEQUENCE</scope>
    <source>
        <strain evidence="3">SGP5-SGP5p</strain>
        <tissue evidence="3">Aerial part</tissue>
    </source>
</reference>
<feature type="transmembrane region" description="Helical" evidence="1">
    <location>
        <begin position="37"/>
        <end position="61"/>
    </location>
</feature>
<evidence type="ECO:0000259" key="2">
    <source>
        <dbReference type="Pfam" id="PF03151"/>
    </source>
</evidence>
<dbReference type="AlphaFoldDB" id="A0A9Q1GRU9"/>
<accession>A0A9Q1GRU9</accession>
<dbReference type="EMBL" id="JAKOGI010001277">
    <property type="protein sequence ID" value="KAJ8426517.1"/>
    <property type="molecule type" value="Genomic_DNA"/>
</dbReference>
<dbReference type="OrthoDB" id="10261634at2759"/>
<gene>
    <name evidence="3" type="ORF">Cgig2_007985</name>
</gene>
<keyword evidence="4" id="KW-1185">Reference proteome</keyword>
<evidence type="ECO:0000313" key="3">
    <source>
        <dbReference type="EMBL" id="KAJ8426517.1"/>
    </source>
</evidence>
<sequence>MKSSSNNNKLFTIGLVAACYSSNIGILLLNRYLLSNYGFKCPIFLMMCHMTACSLLSYITITRMKMVPMQTIRSRVQFFKISALSLILYASVSGNVSLTYLPFSFNQAIGATTFFRTVFSYLMTVKKEACLTYITLILVVTEVIIASRLTNWFTSFFLMFLPLTFKSCQIRGENEGVVREIRYFLAHHHHQWSSWWLESPMVVFRAIGQSTGGVVGGGWIGTTGRVWERLRPFRKNA</sequence>
<dbReference type="Pfam" id="PF03151">
    <property type="entry name" value="TPT"/>
    <property type="match status" value="1"/>
</dbReference>
<feature type="domain" description="Sugar phosphate transporter" evidence="2">
    <location>
        <begin position="15"/>
        <end position="148"/>
    </location>
</feature>
<evidence type="ECO:0000313" key="4">
    <source>
        <dbReference type="Proteomes" id="UP001153076"/>
    </source>
</evidence>
<proteinExistence type="predicted"/>
<dbReference type="Proteomes" id="UP001153076">
    <property type="component" value="Unassembled WGS sequence"/>
</dbReference>
<evidence type="ECO:0000256" key="1">
    <source>
        <dbReference type="SAM" id="Phobius"/>
    </source>
</evidence>
<feature type="transmembrane region" description="Helical" evidence="1">
    <location>
        <begin position="107"/>
        <end position="124"/>
    </location>
</feature>
<comment type="caution">
    <text evidence="3">The sequence shown here is derived from an EMBL/GenBank/DDBJ whole genome shotgun (WGS) entry which is preliminary data.</text>
</comment>
<feature type="transmembrane region" description="Helical" evidence="1">
    <location>
        <begin position="136"/>
        <end position="161"/>
    </location>
</feature>
<keyword evidence="1" id="KW-0472">Membrane</keyword>
<feature type="transmembrane region" description="Helical" evidence="1">
    <location>
        <begin position="81"/>
        <end position="101"/>
    </location>
</feature>
<name>A0A9Q1GRU9_9CARY</name>